<keyword evidence="2" id="KW-1185">Reference proteome</keyword>
<organism evidence="1 2">
    <name type="scientific">Acropora cervicornis</name>
    <name type="common">Staghorn coral</name>
    <dbReference type="NCBI Taxonomy" id="6130"/>
    <lineage>
        <taxon>Eukaryota</taxon>
        <taxon>Metazoa</taxon>
        <taxon>Cnidaria</taxon>
        <taxon>Anthozoa</taxon>
        <taxon>Hexacorallia</taxon>
        <taxon>Scleractinia</taxon>
        <taxon>Astrocoeniina</taxon>
        <taxon>Acroporidae</taxon>
        <taxon>Acropora</taxon>
    </lineage>
</organism>
<reference evidence="1" key="1">
    <citation type="journal article" date="2023" name="G3 (Bethesda)">
        <title>Whole genome assembly and annotation of the endangered Caribbean coral Acropora cervicornis.</title>
        <authorList>
            <person name="Selwyn J.D."/>
            <person name="Vollmer S.V."/>
        </authorList>
    </citation>
    <scope>NUCLEOTIDE SEQUENCE</scope>
    <source>
        <strain evidence="1">K2</strain>
    </source>
</reference>
<name>A0AAD9USZ4_ACRCE</name>
<reference evidence="1" key="2">
    <citation type="journal article" date="2023" name="Science">
        <title>Genomic signatures of disease resistance in endangered staghorn corals.</title>
        <authorList>
            <person name="Vollmer S.V."/>
            <person name="Selwyn J.D."/>
            <person name="Despard B.A."/>
            <person name="Roesel C.L."/>
        </authorList>
    </citation>
    <scope>NUCLEOTIDE SEQUENCE</scope>
    <source>
        <strain evidence="1">K2</strain>
    </source>
</reference>
<evidence type="ECO:0000313" key="2">
    <source>
        <dbReference type="Proteomes" id="UP001249851"/>
    </source>
</evidence>
<dbReference type="Proteomes" id="UP001249851">
    <property type="component" value="Unassembled WGS sequence"/>
</dbReference>
<dbReference type="EMBL" id="JARQWQ010000145">
    <property type="protein sequence ID" value="KAK2548510.1"/>
    <property type="molecule type" value="Genomic_DNA"/>
</dbReference>
<dbReference type="AlphaFoldDB" id="A0AAD9USZ4"/>
<proteinExistence type="predicted"/>
<sequence length="325" mass="36045">MDDLCQGFIDGFQVSYRARLAIDNYEPSEVKTERILLLCWAADHPGQCEVGKFLNRCKMTKQYFVCGTNQHTGIVPSVEAAKVICCKKSHHALLLGSSIGVSQLTSENHIKIATALSLPPAEISGVCTNTKKCFLSNIGYEGLVLSSNDVRSGGSEAVVCVQKFLSVRCRGEDYQLLGEGNVKPFQQDVSGQIDVNFWNGFPKVQMQPASETVFFRTEDVARKDYLNIFKCYTNDMLLIQGEHPGDVWYGKVLSIDRAKHELEIVFCVEKCHHPGRFKRETYGRAPVNTVSLDSVTGAGAQVLCAMEWSEGHNLALVQEVLTKEP</sequence>
<protein>
    <submittedName>
        <fullName evidence="1">Uncharacterized protein</fullName>
    </submittedName>
</protein>
<comment type="caution">
    <text evidence="1">The sequence shown here is derived from an EMBL/GenBank/DDBJ whole genome shotgun (WGS) entry which is preliminary data.</text>
</comment>
<evidence type="ECO:0000313" key="1">
    <source>
        <dbReference type="EMBL" id="KAK2548510.1"/>
    </source>
</evidence>
<gene>
    <name evidence="1" type="ORF">P5673_031294</name>
</gene>
<accession>A0AAD9USZ4</accession>